<name>A0A8T0X1V7_PANVG</name>
<reference evidence="2" key="1">
    <citation type="submission" date="2020-05" db="EMBL/GenBank/DDBJ databases">
        <title>WGS assembly of Panicum virgatum.</title>
        <authorList>
            <person name="Lovell J.T."/>
            <person name="Jenkins J."/>
            <person name="Shu S."/>
            <person name="Juenger T.E."/>
            <person name="Schmutz J."/>
        </authorList>
    </citation>
    <scope>NUCLEOTIDE SEQUENCE</scope>
    <source>
        <strain evidence="2">AP13</strain>
    </source>
</reference>
<dbReference type="Proteomes" id="UP000823388">
    <property type="component" value="Chromosome 1N"/>
</dbReference>
<organism evidence="2 3">
    <name type="scientific">Panicum virgatum</name>
    <name type="common">Blackwell switchgrass</name>
    <dbReference type="NCBI Taxonomy" id="38727"/>
    <lineage>
        <taxon>Eukaryota</taxon>
        <taxon>Viridiplantae</taxon>
        <taxon>Streptophyta</taxon>
        <taxon>Embryophyta</taxon>
        <taxon>Tracheophyta</taxon>
        <taxon>Spermatophyta</taxon>
        <taxon>Magnoliopsida</taxon>
        <taxon>Liliopsida</taxon>
        <taxon>Poales</taxon>
        <taxon>Poaceae</taxon>
        <taxon>PACMAD clade</taxon>
        <taxon>Panicoideae</taxon>
        <taxon>Panicodae</taxon>
        <taxon>Paniceae</taxon>
        <taxon>Panicinae</taxon>
        <taxon>Panicum</taxon>
        <taxon>Panicum sect. Hiantes</taxon>
    </lineage>
</organism>
<comment type="caution">
    <text evidence="2">The sequence shown here is derived from an EMBL/GenBank/DDBJ whole genome shotgun (WGS) entry which is preliminary data.</text>
</comment>
<sequence>MSAAPCLFIPFSAMRRFDLARARRVSRPAAGIRVFSPEHYTICDGGGMLAAHATHLAITPLNVLKVTCCRRQRPRMPGCGQRRLPPLEKKETLQQTTLSRSIGLNG</sequence>
<feature type="region of interest" description="Disordered" evidence="1">
    <location>
        <begin position="75"/>
        <end position="106"/>
    </location>
</feature>
<evidence type="ECO:0000313" key="3">
    <source>
        <dbReference type="Proteomes" id="UP000823388"/>
    </source>
</evidence>
<dbReference type="AlphaFoldDB" id="A0A8T0X1V7"/>
<evidence type="ECO:0000256" key="1">
    <source>
        <dbReference type="SAM" id="MobiDB-lite"/>
    </source>
</evidence>
<dbReference type="EMBL" id="CM029038">
    <property type="protein sequence ID" value="KAG2653435.1"/>
    <property type="molecule type" value="Genomic_DNA"/>
</dbReference>
<evidence type="ECO:0000313" key="2">
    <source>
        <dbReference type="EMBL" id="KAG2653435.1"/>
    </source>
</evidence>
<feature type="compositionally biased region" description="Polar residues" evidence="1">
    <location>
        <begin position="93"/>
        <end position="106"/>
    </location>
</feature>
<accession>A0A8T0X1V7</accession>
<gene>
    <name evidence="2" type="ORF">PVAP13_1NG456700</name>
</gene>
<protein>
    <submittedName>
        <fullName evidence="2">Uncharacterized protein</fullName>
    </submittedName>
</protein>
<keyword evidence="3" id="KW-1185">Reference proteome</keyword>
<proteinExistence type="predicted"/>